<organism evidence="1">
    <name type="scientific">marine sediment metagenome</name>
    <dbReference type="NCBI Taxonomy" id="412755"/>
    <lineage>
        <taxon>unclassified sequences</taxon>
        <taxon>metagenomes</taxon>
        <taxon>ecological metagenomes</taxon>
    </lineage>
</organism>
<sequence>MKRIANLSNKLYEGGEAEIFQLSQGLLAKIYKPVVDKVSKLEKIKHLLGIQLPINCSYPQDILVDDNDTFIGFSMKELKGEVISKLSNRKHIRISSISKKDIARLLVNFYQLLQEIHNKQIFIGDLNDNNVLYIGTSAYFIDVDSWHLPQFPCTAINPLFADPLSNSNVYTKETDSYAYATLAFKALTRIHPFGGVYGDMSILDRIQHRITVFNKDVIIPPTVDGWEFLSPLLLNSFKEIFEKDSRETIDLSVFARDALFCSEHGDYYHGYNRCPLCFDATLIPIKSGIVGVNQQLIVSNSNIKQILNDNCWLMLD</sequence>
<comment type="caution">
    <text evidence="1">The sequence shown here is derived from an EMBL/GenBank/DDBJ whole genome shotgun (WGS) entry which is preliminary data.</text>
</comment>
<evidence type="ECO:0008006" key="2">
    <source>
        <dbReference type="Google" id="ProtNLM"/>
    </source>
</evidence>
<dbReference type="Gene3D" id="1.10.510.10">
    <property type="entry name" value="Transferase(Phosphotransferase) domain 1"/>
    <property type="match status" value="1"/>
</dbReference>
<accession>A0A0F9GGR1</accession>
<dbReference type="InterPro" id="IPR011009">
    <property type="entry name" value="Kinase-like_dom_sf"/>
</dbReference>
<evidence type="ECO:0000313" key="1">
    <source>
        <dbReference type="EMBL" id="KKL68630.1"/>
    </source>
</evidence>
<name>A0A0F9GGR1_9ZZZZ</name>
<proteinExistence type="predicted"/>
<protein>
    <recommendedName>
        <fullName evidence="2">Protein kinase domain-containing protein</fullName>
    </recommendedName>
</protein>
<dbReference type="SUPFAM" id="SSF56112">
    <property type="entry name" value="Protein kinase-like (PK-like)"/>
    <property type="match status" value="1"/>
</dbReference>
<gene>
    <name evidence="1" type="ORF">LCGC14_2123030</name>
</gene>
<dbReference type="AlphaFoldDB" id="A0A0F9GGR1"/>
<dbReference type="EMBL" id="LAZR01026469">
    <property type="protein sequence ID" value="KKL68630.1"/>
    <property type="molecule type" value="Genomic_DNA"/>
</dbReference>
<reference evidence="1" key="1">
    <citation type="journal article" date="2015" name="Nature">
        <title>Complex archaea that bridge the gap between prokaryotes and eukaryotes.</title>
        <authorList>
            <person name="Spang A."/>
            <person name="Saw J.H."/>
            <person name="Jorgensen S.L."/>
            <person name="Zaremba-Niedzwiedzka K."/>
            <person name="Martijn J."/>
            <person name="Lind A.E."/>
            <person name="van Eijk R."/>
            <person name="Schleper C."/>
            <person name="Guy L."/>
            <person name="Ettema T.J."/>
        </authorList>
    </citation>
    <scope>NUCLEOTIDE SEQUENCE</scope>
</reference>
<feature type="non-terminal residue" evidence="1">
    <location>
        <position position="316"/>
    </location>
</feature>